<proteinExistence type="predicted"/>
<dbReference type="STRING" id="159449.B4N89_27630"/>
<organism evidence="1 2">
    <name type="scientific">Embleya scabrispora</name>
    <dbReference type="NCBI Taxonomy" id="159449"/>
    <lineage>
        <taxon>Bacteria</taxon>
        <taxon>Bacillati</taxon>
        <taxon>Actinomycetota</taxon>
        <taxon>Actinomycetes</taxon>
        <taxon>Kitasatosporales</taxon>
        <taxon>Streptomycetaceae</taxon>
        <taxon>Embleya</taxon>
    </lineage>
</organism>
<protein>
    <submittedName>
        <fullName evidence="1">Uncharacterized protein</fullName>
    </submittedName>
</protein>
<sequence length="131" mass="14460">MRSARPGRAGVETTVREGAVVKALLRGLGLVLRALADELLREPECPRDMVTVDAYLRAAGASAEWRARWSPTVGRMVADSYRSRTGAEPAQVREWHNGAWRAVYAYPLTHVSQIQVAWSDCAFLPVAKARV</sequence>
<dbReference type="EMBL" id="MWQN01000001">
    <property type="protein sequence ID" value="OPC84196.1"/>
    <property type="molecule type" value="Genomic_DNA"/>
</dbReference>
<dbReference type="AlphaFoldDB" id="A0A1T3P542"/>
<comment type="caution">
    <text evidence="1">The sequence shown here is derived from an EMBL/GenBank/DDBJ whole genome shotgun (WGS) entry which is preliminary data.</text>
</comment>
<name>A0A1T3P542_9ACTN</name>
<evidence type="ECO:0000313" key="2">
    <source>
        <dbReference type="Proteomes" id="UP000190037"/>
    </source>
</evidence>
<evidence type="ECO:0000313" key="1">
    <source>
        <dbReference type="EMBL" id="OPC84196.1"/>
    </source>
</evidence>
<keyword evidence="2" id="KW-1185">Reference proteome</keyword>
<reference evidence="1 2" key="1">
    <citation type="submission" date="2017-03" db="EMBL/GenBank/DDBJ databases">
        <title>Draft genome sequence of Streptomyces scabrisporus NF3, endophyte isolated from Amphipterygium adstringens.</title>
        <authorList>
            <person name="Vazquez M."/>
            <person name="Ceapa C.D."/>
            <person name="Rodriguez Luna D."/>
            <person name="Sanchez Esquivel S."/>
        </authorList>
    </citation>
    <scope>NUCLEOTIDE SEQUENCE [LARGE SCALE GENOMIC DNA]</scope>
    <source>
        <strain evidence="1 2">NF3</strain>
    </source>
</reference>
<gene>
    <name evidence="1" type="ORF">B4N89_27630</name>
</gene>
<dbReference type="Proteomes" id="UP000190037">
    <property type="component" value="Unassembled WGS sequence"/>
</dbReference>
<accession>A0A1T3P542</accession>